<sequence>MNTVVHGPARRYRVAVLAGVLLVLSVILQWGITTASAGPDVHVHVLSASSTPLTPLTEDGAPGRAHIQAAPPDRFDEPLYIIAVPRNADNSPRLPMVAGFAEDPIRSAAVVVAEPASPRPPPHGALPIS</sequence>
<proteinExistence type="predicted"/>
<accession>A0A438AWU1</accession>
<gene>
    <name evidence="1" type="ORF">EF834_08370</name>
</gene>
<keyword evidence="2" id="KW-1185">Reference proteome</keyword>
<dbReference type="Proteomes" id="UP000284333">
    <property type="component" value="Unassembled WGS sequence"/>
</dbReference>
<comment type="caution">
    <text evidence="1">The sequence shown here is derived from an EMBL/GenBank/DDBJ whole genome shotgun (WGS) entry which is preliminary data.</text>
</comment>
<organism evidence="1 2">
    <name type="scientific">Rhodococcus spongiicola</name>
    <dbReference type="NCBI Taxonomy" id="2487352"/>
    <lineage>
        <taxon>Bacteria</taxon>
        <taxon>Bacillati</taxon>
        <taxon>Actinomycetota</taxon>
        <taxon>Actinomycetes</taxon>
        <taxon>Mycobacteriales</taxon>
        <taxon>Nocardiaceae</taxon>
        <taxon>Rhodococcus</taxon>
    </lineage>
</organism>
<evidence type="ECO:0000313" key="1">
    <source>
        <dbReference type="EMBL" id="RVW03186.1"/>
    </source>
</evidence>
<evidence type="ECO:0000313" key="2">
    <source>
        <dbReference type="Proteomes" id="UP000284333"/>
    </source>
</evidence>
<reference evidence="1 2" key="1">
    <citation type="submission" date="2018-11" db="EMBL/GenBank/DDBJ databases">
        <title>Rhodococcus spongicola sp. nov. and Rhodococcus xishaensis sp. nov. from marine sponges.</title>
        <authorList>
            <person name="Li L."/>
            <person name="Lin H.W."/>
        </authorList>
    </citation>
    <scope>NUCLEOTIDE SEQUENCE [LARGE SCALE GENOMIC DNA]</scope>
    <source>
        <strain evidence="1 2">LHW50502</strain>
    </source>
</reference>
<dbReference type="EMBL" id="RKLN01000003">
    <property type="protein sequence ID" value="RVW03186.1"/>
    <property type="molecule type" value="Genomic_DNA"/>
</dbReference>
<dbReference type="OrthoDB" id="4466995at2"/>
<name>A0A438AWU1_9NOCA</name>
<dbReference type="AlphaFoldDB" id="A0A438AWU1"/>
<protein>
    <submittedName>
        <fullName evidence="1">Uncharacterized protein</fullName>
    </submittedName>
</protein>